<evidence type="ECO:0000259" key="1">
    <source>
        <dbReference type="Pfam" id="PF03704"/>
    </source>
</evidence>
<proteinExistence type="predicted"/>
<dbReference type="PANTHER" id="PTHR35807">
    <property type="entry name" value="TRANSCRIPTIONAL REGULATOR REDD-RELATED"/>
    <property type="match status" value="1"/>
</dbReference>
<accession>A0ABV6AUV6</accession>
<dbReference type="Pfam" id="PF03704">
    <property type="entry name" value="BTAD"/>
    <property type="match status" value="1"/>
</dbReference>
<dbReference type="InterPro" id="IPR051677">
    <property type="entry name" value="AfsR-DnrI-RedD_regulator"/>
</dbReference>
<feature type="domain" description="Bacterial transcriptional activator" evidence="1">
    <location>
        <begin position="8"/>
        <end position="84"/>
    </location>
</feature>
<dbReference type="InterPro" id="IPR005158">
    <property type="entry name" value="BTAD"/>
</dbReference>
<protein>
    <submittedName>
        <fullName evidence="2">BTAD domain-containing putative transcriptional regulator</fullName>
    </submittedName>
</protein>
<dbReference type="Gene3D" id="1.25.40.10">
    <property type="entry name" value="Tetratricopeptide repeat domain"/>
    <property type="match status" value="1"/>
</dbReference>
<organism evidence="2 3">
    <name type="scientific">Deinococcus oregonensis</name>
    <dbReference type="NCBI Taxonomy" id="1805970"/>
    <lineage>
        <taxon>Bacteria</taxon>
        <taxon>Thermotogati</taxon>
        <taxon>Deinococcota</taxon>
        <taxon>Deinococci</taxon>
        <taxon>Deinococcales</taxon>
        <taxon>Deinococcaceae</taxon>
        <taxon>Deinococcus</taxon>
    </lineage>
</organism>
<dbReference type="InterPro" id="IPR011990">
    <property type="entry name" value="TPR-like_helical_dom_sf"/>
</dbReference>
<sequence length="84" mass="9464">MGGLNFDDLADFADWLAVWREKLETCRLNVLVQAAARSGEQGEWVQAIETAARLLNLDPLSEEALRRVMRLHYLAGDRPAALRV</sequence>
<reference evidence="2 3" key="1">
    <citation type="submission" date="2024-09" db="EMBL/GenBank/DDBJ databases">
        <authorList>
            <person name="Sun Q."/>
            <person name="Mori K."/>
        </authorList>
    </citation>
    <scope>NUCLEOTIDE SEQUENCE [LARGE SCALE GENOMIC DNA]</scope>
    <source>
        <strain evidence="2 3">JCM 13503</strain>
    </source>
</reference>
<evidence type="ECO:0000313" key="2">
    <source>
        <dbReference type="EMBL" id="MFB9991293.1"/>
    </source>
</evidence>
<keyword evidence="3" id="KW-1185">Reference proteome</keyword>
<gene>
    <name evidence="2" type="ORF">ACFFLM_04775</name>
</gene>
<name>A0ABV6AUV6_9DEIO</name>
<comment type="caution">
    <text evidence="2">The sequence shown here is derived from an EMBL/GenBank/DDBJ whole genome shotgun (WGS) entry which is preliminary data.</text>
</comment>
<dbReference type="EMBL" id="JBHLYR010000013">
    <property type="protein sequence ID" value="MFB9991293.1"/>
    <property type="molecule type" value="Genomic_DNA"/>
</dbReference>
<evidence type="ECO:0000313" key="3">
    <source>
        <dbReference type="Proteomes" id="UP001589733"/>
    </source>
</evidence>
<dbReference type="RefSeq" id="WP_380006213.1">
    <property type="nucleotide sequence ID" value="NZ_JBHLYR010000013.1"/>
</dbReference>
<dbReference type="SUPFAM" id="SSF48452">
    <property type="entry name" value="TPR-like"/>
    <property type="match status" value="1"/>
</dbReference>
<dbReference type="Proteomes" id="UP001589733">
    <property type="component" value="Unassembled WGS sequence"/>
</dbReference>